<protein>
    <submittedName>
        <fullName evidence="1">Uncharacterized protein</fullName>
    </submittedName>
</protein>
<gene>
    <name evidence="1" type="ORF">ACFP90_11170</name>
</gene>
<dbReference type="Proteomes" id="UP001596317">
    <property type="component" value="Unassembled WGS sequence"/>
</dbReference>
<dbReference type="EMBL" id="JBHSWB010000001">
    <property type="protein sequence ID" value="MFC6660846.1"/>
    <property type="molecule type" value="Genomic_DNA"/>
</dbReference>
<proteinExistence type="predicted"/>
<evidence type="ECO:0000313" key="2">
    <source>
        <dbReference type="Proteomes" id="UP001596317"/>
    </source>
</evidence>
<accession>A0ABW1ZL16</accession>
<keyword evidence="2" id="KW-1185">Reference proteome</keyword>
<dbReference type="RefSeq" id="WP_380056086.1">
    <property type="nucleotide sequence ID" value="NZ_JBHSWB010000001.1"/>
</dbReference>
<organism evidence="1 2">
    <name type="scientific">Deinococcus multiflagellatus</name>
    <dbReference type="NCBI Taxonomy" id="1656887"/>
    <lineage>
        <taxon>Bacteria</taxon>
        <taxon>Thermotogati</taxon>
        <taxon>Deinococcota</taxon>
        <taxon>Deinococci</taxon>
        <taxon>Deinococcales</taxon>
        <taxon>Deinococcaceae</taxon>
        <taxon>Deinococcus</taxon>
    </lineage>
</organism>
<name>A0ABW1ZL16_9DEIO</name>
<evidence type="ECO:0000313" key="1">
    <source>
        <dbReference type="EMBL" id="MFC6660846.1"/>
    </source>
</evidence>
<comment type="caution">
    <text evidence="1">The sequence shown here is derived from an EMBL/GenBank/DDBJ whole genome shotgun (WGS) entry which is preliminary data.</text>
</comment>
<reference evidence="2" key="1">
    <citation type="journal article" date="2019" name="Int. J. Syst. Evol. Microbiol.">
        <title>The Global Catalogue of Microorganisms (GCM) 10K type strain sequencing project: providing services to taxonomists for standard genome sequencing and annotation.</title>
        <authorList>
            <consortium name="The Broad Institute Genomics Platform"/>
            <consortium name="The Broad Institute Genome Sequencing Center for Infectious Disease"/>
            <person name="Wu L."/>
            <person name="Ma J."/>
        </authorList>
    </citation>
    <scope>NUCLEOTIDE SEQUENCE [LARGE SCALE GENOMIC DNA]</scope>
    <source>
        <strain evidence="2">CCUG 63830</strain>
    </source>
</reference>
<sequence length="160" mass="17818">MLDRAETKGAELVQRAVRKLAQPIRVEVLFPDVDAPPRYLPITAMAKESGGERLTSAVLLYCTLARQRARERGLEVQATGTLLLDNPVGAASRVKLLQLQREMARAMSIQLIYATGVQDMEAVGTMPNVVQLRNEKHNLKTGHRLVELARLGRHETEVVR</sequence>